<evidence type="ECO:0000313" key="2">
    <source>
        <dbReference type="Proteomes" id="UP000886848"/>
    </source>
</evidence>
<reference evidence="1" key="1">
    <citation type="journal article" date="2021" name="Microorganisms">
        <title>The Ever-Expanding Pseudomonas Genus: Description of 43 New Species and Partition of the Pseudomonas putida Group.</title>
        <authorList>
            <person name="Girard L."/>
            <person name="Lood C."/>
            <person name="Hofte M."/>
            <person name="Vandamme P."/>
            <person name="Rokni-Zadeh H."/>
            <person name="van Noort V."/>
            <person name="Lavigne R."/>
            <person name="De Mot R."/>
        </authorList>
    </citation>
    <scope>NUCLEOTIDE SEQUENCE</scope>
    <source>
        <strain evidence="1">SWRI132</strain>
    </source>
</reference>
<organism evidence="1 2">
    <name type="scientific">Pseudomonas asgharzadehiana</name>
    <dbReference type="NCBI Taxonomy" id="2842349"/>
    <lineage>
        <taxon>Bacteria</taxon>
        <taxon>Pseudomonadati</taxon>
        <taxon>Pseudomonadota</taxon>
        <taxon>Gammaproteobacteria</taxon>
        <taxon>Pseudomonadales</taxon>
        <taxon>Pseudomonadaceae</taxon>
        <taxon>Pseudomonas</taxon>
    </lineage>
</organism>
<accession>A0ABX8NXB7</accession>
<gene>
    <name evidence="1" type="ORF">KSS96_19780</name>
</gene>
<dbReference type="EMBL" id="CP077079">
    <property type="protein sequence ID" value="QXH65835.1"/>
    <property type="molecule type" value="Genomic_DNA"/>
</dbReference>
<dbReference type="Proteomes" id="UP000886848">
    <property type="component" value="Chromosome"/>
</dbReference>
<sequence length="240" mass="26996">MTNNRNLRCSCESGRKFKNCCLIDKKTPTLSAISPELNERLDTPCWYHGTKQNFESWTFPPPMKPGENLLVPHTAVFFTSNIEFARGAGEKIAIVSLNSNSRVLDATENYDDSERLRKAVMRNEIASRTLNVGRDYWHAGWKTGDVLRMAFTDPQLENNLNEMISNHSRRLNVSLKVASAIVGHNATRGLIELICITARNLGFDALYGHEVDRHSIAGKKIAQPWLAVLSKGVVSEPEWI</sequence>
<protein>
    <submittedName>
        <fullName evidence="1">SEC-C domain-containing protein</fullName>
    </submittedName>
</protein>
<name>A0ABX8NXB7_9PSED</name>
<evidence type="ECO:0000313" key="1">
    <source>
        <dbReference type="EMBL" id="QXH65835.1"/>
    </source>
</evidence>
<proteinExistence type="predicted"/>
<keyword evidence="2" id="KW-1185">Reference proteome</keyword>